<accession>A0ABW5DPU7</accession>
<dbReference type="Pfam" id="PF05171">
    <property type="entry name" value="HemS"/>
    <property type="match status" value="2"/>
</dbReference>
<dbReference type="SUPFAM" id="SSF144064">
    <property type="entry name" value="Heme iron utilization protein-like"/>
    <property type="match status" value="1"/>
</dbReference>
<evidence type="ECO:0000313" key="3">
    <source>
        <dbReference type="Proteomes" id="UP001597295"/>
    </source>
</evidence>
<dbReference type="Proteomes" id="UP001597295">
    <property type="component" value="Unassembled WGS sequence"/>
</dbReference>
<keyword evidence="3" id="KW-1185">Reference proteome</keyword>
<dbReference type="RefSeq" id="WP_379874467.1">
    <property type="nucleotide sequence ID" value="NZ_JBHUIP010000001.1"/>
</dbReference>
<name>A0ABW5DPU7_9PROT</name>
<reference evidence="3" key="1">
    <citation type="journal article" date="2019" name="Int. J. Syst. Evol. Microbiol.">
        <title>The Global Catalogue of Microorganisms (GCM) 10K type strain sequencing project: providing services to taxonomists for standard genome sequencing and annotation.</title>
        <authorList>
            <consortium name="The Broad Institute Genomics Platform"/>
            <consortium name="The Broad Institute Genome Sequencing Center for Infectious Disease"/>
            <person name="Wu L."/>
            <person name="Ma J."/>
        </authorList>
    </citation>
    <scope>NUCLEOTIDE SEQUENCE [LARGE SCALE GENOMIC DNA]</scope>
    <source>
        <strain evidence="3">CGMCC 1.19062</strain>
    </source>
</reference>
<dbReference type="InterPro" id="IPR053733">
    <property type="entry name" value="Heme_Transport_Util_sf"/>
</dbReference>
<proteinExistence type="predicted"/>
<protein>
    <submittedName>
        <fullName evidence="2">Hemin-degrading factor</fullName>
    </submittedName>
</protein>
<gene>
    <name evidence="2" type="ORF">ACFSM5_01595</name>
</gene>
<feature type="domain" description="Haemin-degrading HemS/ChuX" evidence="1">
    <location>
        <begin position="37"/>
        <end position="164"/>
    </location>
</feature>
<dbReference type="CDD" id="cd16830">
    <property type="entry name" value="HemS-like_N"/>
    <property type="match status" value="1"/>
</dbReference>
<dbReference type="InterPro" id="IPR007845">
    <property type="entry name" value="HemS/ChuX_dom"/>
</dbReference>
<feature type="domain" description="Haemin-degrading HemS/ChuX" evidence="1">
    <location>
        <begin position="215"/>
        <end position="347"/>
    </location>
</feature>
<organism evidence="2 3">
    <name type="scientific">Lacibacterium aquatile</name>
    <dbReference type="NCBI Taxonomy" id="1168082"/>
    <lineage>
        <taxon>Bacteria</taxon>
        <taxon>Pseudomonadati</taxon>
        <taxon>Pseudomonadota</taxon>
        <taxon>Alphaproteobacteria</taxon>
        <taxon>Rhodospirillales</taxon>
        <taxon>Rhodospirillaceae</taxon>
    </lineage>
</organism>
<dbReference type="EMBL" id="JBHUIP010000001">
    <property type="protein sequence ID" value="MFD2261561.1"/>
    <property type="molecule type" value="Genomic_DNA"/>
</dbReference>
<sequence length="352" mass="38086">MTPLDHAADQPLAVRFQALMAAEPNLRRRDAATKLGASEAALIAAPLPGQDTTRLKTDWSALFSAFPTLGEVMCLTRNEHCVHEKTGPFERVEVGPHVGLVLGEQIDLRVFPSAWKFGFAVEQETERGPQRSLQFFDGAGGALFKLYAKPATNLDAWAALIENFKDADAGEPVFGALPAPAAAKPDSEIDVDGFRAAWDGMKDTHEFFGMLKKFGVERVQALRLAGLERARPVALDSIKTILQQSADSGQSIMVFVGNNGMIQIHTGPVHKLVEMGPWYNVLDPDFNLHLLTGGIDSAWAVRKPTSDGDVTSLELFDAKGGTIAMLFGARKPGKPEDTSWRALVTALPTVAN</sequence>
<comment type="caution">
    <text evidence="2">The sequence shown here is derived from an EMBL/GenBank/DDBJ whole genome shotgun (WGS) entry which is preliminary data.</text>
</comment>
<dbReference type="CDD" id="cd16831">
    <property type="entry name" value="HemS-like_C"/>
    <property type="match status" value="1"/>
</dbReference>
<dbReference type="Gene3D" id="3.40.1570.10">
    <property type="entry name" value="HemS/ChuS/ChuX like domains"/>
    <property type="match status" value="2"/>
</dbReference>
<evidence type="ECO:0000313" key="2">
    <source>
        <dbReference type="EMBL" id="MFD2261561.1"/>
    </source>
</evidence>
<evidence type="ECO:0000259" key="1">
    <source>
        <dbReference type="Pfam" id="PF05171"/>
    </source>
</evidence>